<dbReference type="EMBL" id="HACG01013986">
    <property type="protein sequence ID" value="CEK60851.1"/>
    <property type="molecule type" value="Transcribed_RNA"/>
</dbReference>
<organism evidence="3">
    <name type="scientific">Arion vulgaris</name>
    <dbReference type="NCBI Taxonomy" id="1028688"/>
    <lineage>
        <taxon>Eukaryota</taxon>
        <taxon>Metazoa</taxon>
        <taxon>Spiralia</taxon>
        <taxon>Lophotrochozoa</taxon>
        <taxon>Mollusca</taxon>
        <taxon>Gastropoda</taxon>
        <taxon>Heterobranchia</taxon>
        <taxon>Euthyneura</taxon>
        <taxon>Panpulmonata</taxon>
        <taxon>Eupulmonata</taxon>
        <taxon>Stylommatophora</taxon>
        <taxon>Helicina</taxon>
        <taxon>Arionoidea</taxon>
        <taxon>Arionidae</taxon>
        <taxon>Arion</taxon>
    </lineage>
</organism>
<keyword evidence="1" id="KW-0175">Coiled coil</keyword>
<dbReference type="SUPFAM" id="SSF58113">
    <property type="entry name" value="Apolipoprotein A-I"/>
    <property type="match status" value="1"/>
</dbReference>
<sequence length="169" mass="19747">VDLDMSGDQNVQILHLQEQINYQNRTVEKLQKLVVSLNNERNFYREQISQLKDDMDRLTDKMNSQNVAVSLERQVSSVKRELMHEIEKVKVMVHSYAEEATNTKRSSLSSSWNEDFWTMKENLTESLERVHREISTMIKRLDKLESQNMVETCDRSNPTSLSKNAHGTS</sequence>
<gene>
    <name evidence="3" type="primary">ORF40549</name>
</gene>
<feature type="coiled-coil region" evidence="1">
    <location>
        <begin position="120"/>
        <end position="147"/>
    </location>
</feature>
<proteinExistence type="predicted"/>
<feature type="non-terminal residue" evidence="3">
    <location>
        <position position="1"/>
    </location>
</feature>
<feature type="region of interest" description="Disordered" evidence="2">
    <location>
        <begin position="149"/>
        <end position="169"/>
    </location>
</feature>
<accession>A0A0B6YYQ8</accession>
<feature type="coiled-coil region" evidence="1">
    <location>
        <begin position="27"/>
        <end position="68"/>
    </location>
</feature>
<feature type="non-terminal residue" evidence="3">
    <location>
        <position position="169"/>
    </location>
</feature>
<name>A0A0B6YYQ8_9EUPU</name>
<dbReference type="AlphaFoldDB" id="A0A0B6YYQ8"/>
<evidence type="ECO:0000256" key="2">
    <source>
        <dbReference type="SAM" id="MobiDB-lite"/>
    </source>
</evidence>
<protein>
    <submittedName>
        <fullName evidence="3">Uncharacterized protein</fullName>
    </submittedName>
</protein>
<evidence type="ECO:0000256" key="1">
    <source>
        <dbReference type="SAM" id="Coils"/>
    </source>
</evidence>
<evidence type="ECO:0000313" key="3">
    <source>
        <dbReference type="EMBL" id="CEK60851.1"/>
    </source>
</evidence>
<reference evidence="3" key="1">
    <citation type="submission" date="2014-12" db="EMBL/GenBank/DDBJ databases">
        <title>Insight into the proteome of Arion vulgaris.</title>
        <authorList>
            <person name="Aradska J."/>
            <person name="Bulat T."/>
            <person name="Smidak R."/>
            <person name="Sarate P."/>
            <person name="Gangsoo J."/>
            <person name="Sialana F."/>
            <person name="Bilban M."/>
            <person name="Lubec G."/>
        </authorList>
    </citation>
    <scope>NUCLEOTIDE SEQUENCE</scope>
    <source>
        <tissue evidence="3">Skin</tissue>
    </source>
</reference>